<dbReference type="Gene3D" id="3.40.50.150">
    <property type="entry name" value="Vaccinia Virus protein VP39"/>
    <property type="match status" value="1"/>
</dbReference>
<dbReference type="EMBL" id="JAGPYM010000073">
    <property type="protein sequence ID" value="KAH6869388.1"/>
    <property type="molecule type" value="Genomic_DNA"/>
</dbReference>
<dbReference type="OrthoDB" id="2013972at2759"/>
<keyword evidence="3" id="KW-0808">Transferase</keyword>
<accession>A0A9P9AEC0</accession>
<feature type="region of interest" description="Disordered" evidence="2">
    <location>
        <begin position="1"/>
        <end position="20"/>
    </location>
</feature>
<dbReference type="SUPFAM" id="SSF53335">
    <property type="entry name" value="S-adenosyl-L-methionine-dependent methyltransferases"/>
    <property type="match status" value="1"/>
</dbReference>
<sequence length="375" mass="41821">MEIGHHGDRRGDGDDGDDENGRDFEFTFDCSIAEVGGAGSFIEPDTSIMSASSIGEATSISSNVNWSCNRSDSVSLSDSMRIFPKEFGRTYHAYRAGSYAFPNDTPEQERLEFQGECIKMLLDDRLYFAPLSSSRPPRAILDVATGIGDWAIQMGDLFPKSLIIGTDLSPIQPAQVPPNVHFYIEDSTDPWDFSQQFDYIHTRFTSGCWGSFESQIAEQAFATLEPGGWFESQEIDCIVCCDDGTLDPDGPVAAWSNDLIAASEKLGRPAIFGNILKEVFKKVGFVDVQQRIFKMPIGGWAKDTRLKEIGYMWGTNLLEGLAGFSYQLFNKAFERTSSQIEVSLIDIRRDLTNPHIHCYMPAFVIWGRKPYPGEV</sequence>
<dbReference type="GO" id="GO:0008168">
    <property type="term" value="F:methyltransferase activity"/>
    <property type="evidence" value="ECO:0007669"/>
    <property type="project" value="UniProtKB-KW"/>
</dbReference>
<dbReference type="PANTHER" id="PTHR43591">
    <property type="entry name" value="METHYLTRANSFERASE"/>
    <property type="match status" value="1"/>
</dbReference>
<reference evidence="3 4" key="1">
    <citation type="journal article" date="2021" name="Nat. Commun.">
        <title>Genetic determinants of endophytism in the Arabidopsis root mycobiome.</title>
        <authorList>
            <person name="Mesny F."/>
            <person name="Miyauchi S."/>
            <person name="Thiergart T."/>
            <person name="Pickel B."/>
            <person name="Atanasova L."/>
            <person name="Karlsson M."/>
            <person name="Huettel B."/>
            <person name="Barry K.W."/>
            <person name="Haridas S."/>
            <person name="Chen C."/>
            <person name="Bauer D."/>
            <person name="Andreopoulos W."/>
            <person name="Pangilinan J."/>
            <person name="LaButti K."/>
            <person name="Riley R."/>
            <person name="Lipzen A."/>
            <person name="Clum A."/>
            <person name="Drula E."/>
            <person name="Henrissat B."/>
            <person name="Kohler A."/>
            <person name="Grigoriev I.V."/>
            <person name="Martin F.M."/>
            <person name="Hacquard S."/>
        </authorList>
    </citation>
    <scope>NUCLEOTIDE SEQUENCE [LARGE SCALE GENOMIC DNA]</scope>
    <source>
        <strain evidence="3 4">MPI-CAGE-CH-0241</strain>
    </source>
</reference>
<dbReference type="CDD" id="cd02440">
    <property type="entry name" value="AdoMet_MTases"/>
    <property type="match status" value="1"/>
</dbReference>
<keyword evidence="4" id="KW-1185">Reference proteome</keyword>
<keyword evidence="3" id="KW-0489">Methyltransferase</keyword>
<comment type="similarity">
    <text evidence="1">Belongs to the methyltransferase superfamily. LaeA methyltransferase family.</text>
</comment>
<evidence type="ECO:0000256" key="1">
    <source>
        <dbReference type="ARBA" id="ARBA00038158"/>
    </source>
</evidence>
<gene>
    <name evidence="3" type="ORF">B0T10DRAFT_553736</name>
</gene>
<evidence type="ECO:0000313" key="3">
    <source>
        <dbReference type="EMBL" id="KAH6869388.1"/>
    </source>
</evidence>
<protein>
    <submittedName>
        <fullName evidence="3">S-adenosyl-L-methionine-dependent methyltransferase</fullName>
    </submittedName>
</protein>
<dbReference type="PANTHER" id="PTHR43591:SF14">
    <property type="entry name" value="METHYLTRANSFERASE"/>
    <property type="match status" value="1"/>
</dbReference>
<dbReference type="InterPro" id="IPR029063">
    <property type="entry name" value="SAM-dependent_MTases_sf"/>
</dbReference>
<dbReference type="Pfam" id="PF13489">
    <property type="entry name" value="Methyltransf_23"/>
    <property type="match status" value="1"/>
</dbReference>
<dbReference type="GO" id="GO:0032259">
    <property type="term" value="P:methylation"/>
    <property type="evidence" value="ECO:0007669"/>
    <property type="project" value="UniProtKB-KW"/>
</dbReference>
<dbReference type="Proteomes" id="UP000777438">
    <property type="component" value="Unassembled WGS sequence"/>
</dbReference>
<dbReference type="AlphaFoldDB" id="A0A9P9AEC0"/>
<name>A0A9P9AEC0_9HYPO</name>
<evidence type="ECO:0000313" key="4">
    <source>
        <dbReference type="Proteomes" id="UP000777438"/>
    </source>
</evidence>
<organism evidence="3 4">
    <name type="scientific">Thelonectria olida</name>
    <dbReference type="NCBI Taxonomy" id="1576542"/>
    <lineage>
        <taxon>Eukaryota</taxon>
        <taxon>Fungi</taxon>
        <taxon>Dikarya</taxon>
        <taxon>Ascomycota</taxon>
        <taxon>Pezizomycotina</taxon>
        <taxon>Sordariomycetes</taxon>
        <taxon>Hypocreomycetidae</taxon>
        <taxon>Hypocreales</taxon>
        <taxon>Nectriaceae</taxon>
        <taxon>Thelonectria</taxon>
    </lineage>
</organism>
<evidence type="ECO:0000256" key="2">
    <source>
        <dbReference type="SAM" id="MobiDB-lite"/>
    </source>
</evidence>
<comment type="caution">
    <text evidence="3">The sequence shown here is derived from an EMBL/GenBank/DDBJ whole genome shotgun (WGS) entry which is preliminary data.</text>
</comment>
<proteinExistence type="inferred from homology"/>